<evidence type="ECO:0000256" key="2">
    <source>
        <dbReference type="SAM" id="Phobius"/>
    </source>
</evidence>
<dbReference type="RefSeq" id="WP_265382410.1">
    <property type="nucleotide sequence ID" value="NZ_CP110615.1"/>
</dbReference>
<dbReference type="Proteomes" id="UP001164965">
    <property type="component" value="Chromosome"/>
</dbReference>
<protein>
    <submittedName>
        <fullName evidence="3">Uncharacterized protein</fullName>
    </submittedName>
</protein>
<proteinExistence type="predicted"/>
<keyword evidence="2" id="KW-0812">Transmembrane</keyword>
<organism evidence="3 4">
    <name type="scientific">Rhodococcus antarcticus</name>
    <dbReference type="NCBI Taxonomy" id="2987751"/>
    <lineage>
        <taxon>Bacteria</taxon>
        <taxon>Bacillati</taxon>
        <taxon>Actinomycetota</taxon>
        <taxon>Actinomycetes</taxon>
        <taxon>Mycobacteriales</taxon>
        <taxon>Nocardiaceae</taxon>
        <taxon>Rhodococcus</taxon>
    </lineage>
</organism>
<evidence type="ECO:0000256" key="1">
    <source>
        <dbReference type="SAM" id="MobiDB-lite"/>
    </source>
</evidence>
<accession>A0ABY6NYC1</accession>
<evidence type="ECO:0000313" key="3">
    <source>
        <dbReference type="EMBL" id="UZJ24303.1"/>
    </source>
</evidence>
<sequence>MTTPPQNPYGPGQDPWGTPHRGPQPSPGQPWGQQPSPGQPWGPPAQDRSPYGQPAWGAAPPPPPRRNNPLVIVGALVAVLLVAGGLVFASTRGSDGPSVAAPTSTAVPPSSGAGGTSAPARTTTAPPSTAGSGSGQLSVDVAVGGCVAVSGSSSSPDLTTVDCGSRGSSYKVTATAATSDGCTADSDYVYYETSRFGSDELGALCMDVDWTEGQCFELGAGNPARADCTVPGTDVERVGPILRGTSDEQDCDKGGIPYAERSFVVCLTRVTAS</sequence>
<feature type="region of interest" description="Disordered" evidence="1">
    <location>
        <begin position="93"/>
        <end position="136"/>
    </location>
</feature>
<keyword evidence="2" id="KW-0472">Membrane</keyword>
<gene>
    <name evidence="3" type="ORF">RHODO2019_14245</name>
</gene>
<reference evidence="3" key="1">
    <citation type="submission" date="2022-10" db="EMBL/GenBank/DDBJ databases">
        <title>Rhodococcus sp.75.</title>
        <authorList>
            <person name="Sun M."/>
        </authorList>
    </citation>
    <scope>NUCLEOTIDE SEQUENCE</scope>
    <source>
        <strain evidence="3">75</strain>
    </source>
</reference>
<feature type="compositionally biased region" description="Low complexity" evidence="1">
    <location>
        <begin position="108"/>
        <end position="131"/>
    </location>
</feature>
<keyword evidence="2" id="KW-1133">Transmembrane helix</keyword>
<name>A0ABY6NYC1_9NOCA</name>
<keyword evidence="4" id="KW-1185">Reference proteome</keyword>
<dbReference type="EMBL" id="CP110615">
    <property type="protein sequence ID" value="UZJ24303.1"/>
    <property type="molecule type" value="Genomic_DNA"/>
</dbReference>
<feature type="transmembrane region" description="Helical" evidence="2">
    <location>
        <begin position="70"/>
        <end position="89"/>
    </location>
</feature>
<feature type="region of interest" description="Disordered" evidence="1">
    <location>
        <begin position="1"/>
        <end position="63"/>
    </location>
</feature>
<evidence type="ECO:0000313" key="4">
    <source>
        <dbReference type="Proteomes" id="UP001164965"/>
    </source>
</evidence>